<accession>A0A8X6GEH4</accession>
<organism evidence="1 2">
    <name type="scientific">Trichonephila clavata</name>
    <name type="common">Joro spider</name>
    <name type="synonym">Nephila clavata</name>
    <dbReference type="NCBI Taxonomy" id="2740835"/>
    <lineage>
        <taxon>Eukaryota</taxon>
        <taxon>Metazoa</taxon>
        <taxon>Ecdysozoa</taxon>
        <taxon>Arthropoda</taxon>
        <taxon>Chelicerata</taxon>
        <taxon>Arachnida</taxon>
        <taxon>Araneae</taxon>
        <taxon>Araneomorphae</taxon>
        <taxon>Entelegynae</taxon>
        <taxon>Araneoidea</taxon>
        <taxon>Nephilidae</taxon>
        <taxon>Trichonephila</taxon>
    </lineage>
</organism>
<evidence type="ECO:0000313" key="1">
    <source>
        <dbReference type="EMBL" id="GFR00305.1"/>
    </source>
</evidence>
<dbReference type="AlphaFoldDB" id="A0A8X6GEH4"/>
<dbReference type="Proteomes" id="UP000887116">
    <property type="component" value="Unassembled WGS sequence"/>
</dbReference>
<keyword evidence="2" id="KW-1185">Reference proteome</keyword>
<evidence type="ECO:0000313" key="2">
    <source>
        <dbReference type="Proteomes" id="UP000887116"/>
    </source>
</evidence>
<sequence length="78" mass="8827">MDGCGMNAVGRDHRPDGLAKEIVHWACFQSIACSVTQPSHNNNNLFGTYFGIVAEELNVWNKRKKECAQVIETFRSVW</sequence>
<comment type="caution">
    <text evidence="1">The sequence shown here is derived from an EMBL/GenBank/DDBJ whole genome shotgun (WGS) entry which is preliminary data.</text>
</comment>
<protein>
    <submittedName>
        <fullName evidence="1">Uncharacterized protein</fullName>
    </submittedName>
</protein>
<dbReference type="EMBL" id="BMAO01005276">
    <property type="protein sequence ID" value="GFR00305.1"/>
    <property type="molecule type" value="Genomic_DNA"/>
</dbReference>
<gene>
    <name evidence="1" type="ORF">TNCT_538761</name>
</gene>
<name>A0A8X6GEH4_TRICU</name>
<reference evidence="1" key="1">
    <citation type="submission" date="2020-07" db="EMBL/GenBank/DDBJ databases">
        <title>Multicomponent nature underlies the extraordinary mechanical properties of spider dragline silk.</title>
        <authorList>
            <person name="Kono N."/>
            <person name="Nakamura H."/>
            <person name="Mori M."/>
            <person name="Yoshida Y."/>
            <person name="Ohtoshi R."/>
            <person name="Malay A.D."/>
            <person name="Moran D.A.P."/>
            <person name="Tomita M."/>
            <person name="Numata K."/>
            <person name="Arakawa K."/>
        </authorList>
    </citation>
    <scope>NUCLEOTIDE SEQUENCE</scope>
</reference>
<proteinExistence type="predicted"/>